<evidence type="ECO:0000313" key="4">
    <source>
        <dbReference type="Proteomes" id="UP000225548"/>
    </source>
</evidence>
<sequence length="193" mass="19267">MPGTSPTRSSTVEERQGLAPSLIAFIVLDVLLVVWAIWLGASLGSDEPEASEGATPSSSVSAPTTSAPATEGAAEPDVGAQTVASPSGNIVCALSPSEVRCSIATLASAPAEVAGCDGSEGYVVTLTTEGVAVPCISDADLPGTADATVDVLDYGQNLTVNNFSCDSTESGMKCTDTSTGKGFTLARAGISTY</sequence>
<keyword evidence="4" id="KW-1185">Reference proteome</keyword>
<feature type="region of interest" description="Disordered" evidence="1">
    <location>
        <begin position="46"/>
        <end position="81"/>
    </location>
</feature>
<feature type="compositionally biased region" description="Low complexity" evidence="1">
    <location>
        <begin position="53"/>
        <end position="76"/>
    </location>
</feature>
<feature type="transmembrane region" description="Helical" evidence="2">
    <location>
        <begin position="21"/>
        <end position="41"/>
    </location>
</feature>
<evidence type="ECO:0000256" key="1">
    <source>
        <dbReference type="SAM" id="MobiDB-lite"/>
    </source>
</evidence>
<name>A0A2A9E621_9MICO</name>
<evidence type="ECO:0000256" key="2">
    <source>
        <dbReference type="SAM" id="Phobius"/>
    </source>
</evidence>
<gene>
    <name evidence="3" type="ORF">ATL42_1499</name>
</gene>
<dbReference type="RefSeq" id="WP_098454804.1">
    <property type="nucleotide sequence ID" value="NZ_PDJG01000001.1"/>
</dbReference>
<accession>A0A2A9E621</accession>
<dbReference type="OrthoDB" id="4485680at2"/>
<proteinExistence type="predicted"/>
<organism evidence="3 4">
    <name type="scientific">Sanguibacter antarcticus</name>
    <dbReference type="NCBI Taxonomy" id="372484"/>
    <lineage>
        <taxon>Bacteria</taxon>
        <taxon>Bacillati</taxon>
        <taxon>Actinomycetota</taxon>
        <taxon>Actinomycetes</taxon>
        <taxon>Micrococcales</taxon>
        <taxon>Sanguibacteraceae</taxon>
        <taxon>Sanguibacter</taxon>
    </lineage>
</organism>
<dbReference type="Proteomes" id="UP000225548">
    <property type="component" value="Unassembled WGS sequence"/>
</dbReference>
<dbReference type="EMBL" id="PDJG01000001">
    <property type="protein sequence ID" value="PFG33620.1"/>
    <property type="molecule type" value="Genomic_DNA"/>
</dbReference>
<protein>
    <submittedName>
        <fullName evidence="3">Uncharacterized protein</fullName>
    </submittedName>
</protein>
<comment type="caution">
    <text evidence="3">The sequence shown here is derived from an EMBL/GenBank/DDBJ whole genome shotgun (WGS) entry which is preliminary data.</text>
</comment>
<keyword evidence="2" id="KW-0812">Transmembrane</keyword>
<keyword evidence="2" id="KW-1133">Transmembrane helix</keyword>
<reference evidence="3 4" key="1">
    <citation type="submission" date="2017-10" db="EMBL/GenBank/DDBJ databases">
        <title>Sequencing the genomes of 1000 actinobacteria strains.</title>
        <authorList>
            <person name="Klenk H.-P."/>
        </authorList>
    </citation>
    <scope>NUCLEOTIDE SEQUENCE [LARGE SCALE GENOMIC DNA]</scope>
    <source>
        <strain evidence="3 4">DSM 18966</strain>
    </source>
</reference>
<keyword evidence="2" id="KW-0472">Membrane</keyword>
<dbReference type="AlphaFoldDB" id="A0A2A9E621"/>
<evidence type="ECO:0000313" key="3">
    <source>
        <dbReference type="EMBL" id="PFG33620.1"/>
    </source>
</evidence>